<reference evidence="1 2" key="1">
    <citation type="submission" date="2021-06" db="EMBL/GenBank/DDBJ databases">
        <title>Caerostris extrusa draft genome.</title>
        <authorList>
            <person name="Kono N."/>
            <person name="Arakawa K."/>
        </authorList>
    </citation>
    <scope>NUCLEOTIDE SEQUENCE [LARGE SCALE GENOMIC DNA]</scope>
</reference>
<protein>
    <submittedName>
        <fullName evidence="1">Uncharacterized protein</fullName>
    </submittedName>
</protein>
<proteinExistence type="predicted"/>
<sequence length="81" mass="8836">MLMAPNLICRRLISNLGAGVNKSAPTPLIRSRSLNRRGSNRWAVATQWAAGIPTMKTAFCFTLQSKENYLALPCTPLGNGF</sequence>
<dbReference type="AlphaFoldDB" id="A0AAV4UBF1"/>
<gene>
    <name evidence="1" type="ORF">CEXT_51751</name>
</gene>
<keyword evidence="2" id="KW-1185">Reference proteome</keyword>
<evidence type="ECO:0000313" key="1">
    <source>
        <dbReference type="EMBL" id="GIY54945.1"/>
    </source>
</evidence>
<name>A0AAV4UBF1_CAEEX</name>
<dbReference type="EMBL" id="BPLR01012579">
    <property type="protein sequence ID" value="GIY54945.1"/>
    <property type="molecule type" value="Genomic_DNA"/>
</dbReference>
<accession>A0AAV4UBF1</accession>
<evidence type="ECO:0000313" key="2">
    <source>
        <dbReference type="Proteomes" id="UP001054945"/>
    </source>
</evidence>
<dbReference type="Proteomes" id="UP001054945">
    <property type="component" value="Unassembled WGS sequence"/>
</dbReference>
<organism evidence="1 2">
    <name type="scientific">Caerostris extrusa</name>
    <name type="common">Bark spider</name>
    <name type="synonym">Caerostris bankana</name>
    <dbReference type="NCBI Taxonomy" id="172846"/>
    <lineage>
        <taxon>Eukaryota</taxon>
        <taxon>Metazoa</taxon>
        <taxon>Ecdysozoa</taxon>
        <taxon>Arthropoda</taxon>
        <taxon>Chelicerata</taxon>
        <taxon>Arachnida</taxon>
        <taxon>Araneae</taxon>
        <taxon>Araneomorphae</taxon>
        <taxon>Entelegynae</taxon>
        <taxon>Araneoidea</taxon>
        <taxon>Araneidae</taxon>
        <taxon>Caerostris</taxon>
    </lineage>
</organism>
<comment type="caution">
    <text evidence="1">The sequence shown here is derived from an EMBL/GenBank/DDBJ whole genome shotgun (WGS) entry which is preliminary data.</text>
</comment>